<organism evidence="11 12">
    <name type="scientific">Bombus impatiens</name>
    <name type="common">Bumblebee</name>
    <dbReference type="NCBI Taxonomy" id="132113"/>
    <lineage>
        <taxon>Eukaryota</taxon>
        <taxon>Metazoa</taxon>
        <taxon>Ecdysozoa</taxon>
        <taxon>Arthropoda</taxon>
        <taxon>Hexapoda</taxon>
        <taxon>Insecta</taxon>
        <taxon>Pterygota</taxon>
        <taxon>Neoptera</taxon>
        <taxon>Endopterygota</taxon>
        <taxon>Hymenoptera</taxon>
        <taxon>Apocrita</taxon>
        <taxon>Aculeata</taxon>
        <taxon>Apoidea</taxon>
        <taxon>Anthophila</taxon>
        <taxon>Apidae</taxon>
        <taxon>Bombus</taxon>
        <taxon>Pyrobombus</taxon>
    </lineage>
</organism>
<keyword evidence="4 8" id="KW-0175">Coiled coil</keyword>
<dbReference type="GeneID" id="100743631"/>
<comment type="subcellular location">
    <subcellularLocation>
        <location evidence="1">Cytoplasm</location>
        <location evidence="1">Cytoskeleton</location>
    </subcellularLocation>
</comment>
<dbReference type="GO" id="GO:0008017">
    <property type="term" value="F:microtubule binding"/>
    <property type="evidence" value="ECO:0007669"/>
    <property type="project" value="InterPro"/>
</dbReference>
<dbReference type="InterPro" id="IPR019821">
    <property type="entry name" value="Kinesin_motor_CS"/>
</dbReference>
<feature type="compositionally biased region" description="Basic and acidic residues" evidence="9">
    <location>
        <begin position="3257"/>
        <end position="3266"/>
    </location>
</feature>
<feature type="binding site" evidence="7">
    <location>
        <begin position="88"/>
        <end position="95"/>
    </location>
    <ligand>
        <name>ATP</name>
        <dbReference type="ChEBI" id="CHEBI:30616"/>
    </ligand>
</feature>
<evidence type="ECO:0000256" key="1">
    <source>
        <dbReference type="ARBA" id="ARBA00004245"/>
    </source>
</evidence>
<dbReference type="InterPro" id="IPR027640">
    <property type="entry name" value="Kinesin-like_fam"/>
</dbReference>
<dbReference type="OrthoDB" id="21525at2759"/>
<feature type="domain" description="Kinesin motor" evidence="10">
    <location>
        <begin position="4"/>
        <end position="326"/>
    </location>
</feature>
<feature type="coiled-coil region" evidence="8">
    <location>
        <begin position="676"/>
        <end position="804"/>
    </location>
</feature>
<feature type="coiled-coil region" evidence="8">
    <location>
        <begin position="2337"/>
        <end position="2409"/>
    </location>
</feature>
<sequence>MSDSIKVAIKVRPLIKREKDDNLGIQWTIQGNSIVSTDQEVKKRGDGGFYFDHIFDMNASNWDVFDTVVKPIVNAAVNGFNGTVFAYGQTSSGKTYTMMGSAEELGIVPLAVQHMFDAIANTSGREFLLRVSYLEIYNERVNDLLNKSGPDLKLKEDSSGQVILQCKEEITNSPENVLSIMKKGDKNRRIGETNMNERSSRSHTIFRITIESREAGDSNSAIQVSQLNLVDLAGSERARQTGATGERFKEGRHINMSLSTLGLVIMQLSESQDGQKHVNFRDSKLTRLLQNSLGGNAMTAIICAVTPAALEETQCTLSFASRAKSVKNKPQINEVMSDAALLKRYARQLAKLQEELQRIKIENRSAEVEEMETKLQEKDRINQLLEERIELLKTRIVSGDNIAQEKSFKCKLKRRQTWGGPGVFNQHLPIFQTKTGLPTIKEVSFEMPQRKSTIQSIDIMNQTFQTAFTDFELELFESERNRESRESDIDEDYFVTKRRNRVTFVDDVYNIKSKNNGIDITPEKSNISTQTVSYLMSPSTPKHVLRRCISQLTREFVELREFTTLEKQLTCQGNHCCAREEKEQQTEQIKSSLECYKLGYVTEVKEQLAALNLTEETNLESIITKLCTKLNEIQKQNISEKESNFKTMKQFSELEKRIENITSERNEFEYISRELRAELKKKTTELELKIMSEENMKKEEMTKISELEKQMESIISEKNKFERINAVLSNESTKQITELQKQIENVTSERNEFEHMRRELHIELNNKSIELGKLKNNSEKSANTEIINNKITELEAKIENITSQNNMFKHMNDDLRAKLNQMSLEFELEIASEQTEKQKAIEKVSELEKHIEQLKSNKKEYDCTNVELRNELHNKITDLEFKIKSEHTLKQEAMDKILTLEKRANTEIINNKITELEAEIENITSQNNTFKHMNDDLRAKLNQMSLEFELEIASEQTEKQKAIEKVSELEKHIEQLKSNKKEYDCTNVELRNELHNKITDLEFKIKSEHTLKQEAMDKILTLEKRIENITCEKNEFLRINNECNMNISELKSTIMSQQTAYQEANNKISELEEKLKSTILEKNEFQRINTEFNKKCSELEARTMHKEADNLKSIEKMSELEKQIMSITSEKNELERVNNELHIELEQKDSELNNKMVAEQIQNQKTVEKISELEKQIENITSQKDEYERVNIELRAQLDAKISEFNSYIRQSKAENQDVMEKVSKFENQITSVSSENNELQHINNELRAELSQTTFELNPKTVEQTEYQDATRKILELENQVADTISEKNELYCVDHQQLCTKNTCILKAKVTSEEIEKQKIIGMPDQLKIDNITDDNSTKDEFNHIISELHTELDQKTSALKLEQIENQKGIKMISELNKRIECVLSEQNEFENLYNQLNAEFKKKAPGLESTIVLEQTKTSELKEQMENITSENNELKDIDEIRDGSNEKNIELKLRRNTINDLQDVITNLQTANQDLEDQYQSFLGSESVLSPSKINGSNADTSYVILNMEAEKSQLEGTLQLKSQELEDIKRDVQSLKTDINKLQETIYLLTTENMEMATKLTIEQENAKQSEINLQKTIDELYARISEVTNEKITLESDLTALNDQLESMHSKMSVVYNEEQLLESYRKKIDKLTTENIELSTSITEKNKELENIKESKSLLYDHDCIYTKKIAALQEKNEYLLAENNELSTDLIDKIEENDMLKEQCDILKNKIEQSLSINKHVADNDVEHVQMENNILKTEIAELKTKVTILSEENTKFSTNLLETLDNIDSSQNEKSYNSTLHLSKIFNNSRDINEMEYEVSQEETRETLENEVIALQNKIDHLTRLNKKLSDLKLTSCSQCVHLRNLNESHRILKLETKGLNQKLEDLQRKFDRKCADTEILKNKIHQELNLSIHDVSSNVVFVDEMNVSFVEERIQSLNNELQILKTEHNKFLVLYEDKCDEVKQLHSGMIANESNTDDSTSKKIQNRAGNRIEQIQNHIDHIKSDMDEIKENSMNFTVMLNEFKTEKANLLDQINNLKDVNEELRKTILNNESTAIKKLQILENELTNTNREIEQFSIQEKELESQKLILEVELEGLKRTEQDKNALINQLNEDIFSLKKELENKEELQYLKEQCEKLEKDKVLSKELEQHNMMLKIKELEVYINDLQKTLTNQECFFRELQEKAIYVEKLLQEKEQEIYILTQKLQAAETEVINIKNNLEMKYKNEFDSVVQHHIKGYENNMQKLNDTLNKYIDENLNLSQELTSLRNVKEKLNEVVAEKECLFDHQKMLVHDNEKLHDELNEIRKCMIKELRSLKYNVNLQEFPSKSVTEIFVVLLQTLVSKESEVIKTMRETCEKEIQKVEEEKQQCINTEKRTITWAKELEGEIEKLQADLMEKEHAQKEYQNTISQLEHLLKESTYEKEIFKEKMGALETDFNNLQVEFDKQCKVDNHQEEAILVAQKKEKEVHEMFKTKETELQSKHKLEKEMYEKKIDNLVQTLEFHKTRNLELNNTIEGLEANERQLKNTIEMNLTEIKKYSQNVKKINTELEQLTQAYNEVNQEVEQKNLHIEEITTVLKSKCDILSEYKIKFETIVPECEMLKEHVKDQKLTIAQCKEEIDMLRREREEQLEIIKDKLNSEETKNFGLSKQLNELNNKNVTLIDELNSLKEKYEELQGENAKLERKIRNSTSKIKAEAEIEELKELNKRLQNNLEGASNRVVEFQEIRNQILKDLVDVKGKYEFLVQENDELKRTLSLYKSKHSNSSSLIDKGKYDALLLEKNKIALELEVKKITLSQKDKEVKGYISQIQELTDKNKELDDELDEYAAIIRERDIEISKLEDKIYSRLSENVLVNEAEEKLKNLNEENEKLRDQVEALKMRLQMNVEKDIQLQNESIIRVLKKENLELQAKINSYKIQIDGIESKEIRTNQLKNLNKRLENNLEESSNSVKELEEKNKIIKELETHKLLLNQKDKELKECINKLRDLTMKNRELNNELEEYVRTIRNCDAEISNLKVNLGSQSTQNESDSNIRQKLDFFIIENKKLKNEIKELHMRLRIEAYDESILKSSTRKQNRTVTSDRDEYKDKYEQLKKDIHELELQLVSKNGKIATLEIQIQSESFPYQKKCKELEELVLAFRNKNAELNNEVRKLRRTLNDVNAWECDVCRRWRVNRKDQACQTIPNNTVRFCSTNSGIVEDHVKIQKLEKEKMLMKDLCRSRSRQIKELQDRIQELEAQSLFALRPNEALQDRSNQQDSSIIRHNRHLDIGKNFKP</sequence>
<feature type="coiled-coil region" evidence="8">
    <location>
        <begin position="1584"/>
        <end position="1649"/>
    </location>
</feature>
<evidence type="ECO:0000256" key="8">
    <source>
        <dbReference type="SAM" id="Coils"/>
    </source>
</evidence>
<dbReference type="PROSITE" id="PS50067">
    <property type="entry name" value="KINESIN_MOTOR_2"/>
    <property type="match status" value="1"/>
</dbReference>
<dbReference type="RefSeq" id="XP_033177616.1">
    <property type="nucleotide sequence ID" value="XM_033321725.1"/>
</dbReference>
<dbReference type="InterPro" id="IPR001752">
    <property type="entry name" value="Kinesin_motor_dom"/>
</dbReference>
<keyword evidence="5 7" id="KW-0505">Motor protein</keyword>
<feature type="coiled-coil region" evidence="8">
    <location>
        <begin position="2169"/>
        <end position="2268"/>
    </location>
</feature>
<dbReference type="Gene3D" id="3.40.850.10">
    <property type="entry name" value="Kinesin motor domain"/>
    <property type="match status" value="1"/>
</dbReference>
<dbReference type="Pfam" id="PF00225">
    <property type="entry name" value="Kinesin"/>
    <property type="match status" value="1"/>
</dbReference>
<reference evidence="12" key="1">
    <citation type="submission" date="2025-08" db="UniProtKB">
        <authorList>
            <consortium name="RefSeq"/>
        </authorList>
    </citation>
    <scope>IDENTIFICATION</scope>
</reference>
<keyword evidence="2 7" id="KW-0547">Nucleotide-binding</keyword>
<feature type="compositionally biased region" description="Polar residues" evidence="9">
    <location>
        <begin position="3242"/>
        <end position="3252"/>
    </location>
</feature>
<evidence type="ECO:0000256" key="5">
    <source>
        <dbReference type="ARBA" id="ARBA00023175"/>
    </source>
</evidence>
<evidence type="ECO:0000256" key="3">
    <source>
        <dbReference type="ARBA" id="ARBA00022840"/>
    </source>
</evidence>
<keyword evidence="6" id="KW-0963">Cytoplasm</keyword>
<dbReference type="SMART" id="SM00129">
    <property type="entry name" value="KISc"/>
    <property type="match status" value="1"/>
</dbReference>
<evidence type="ECO:0000313" key="11">
    <source>
        <dbReference type="Proteomes" id="UP000515180"/>
    </source>
</evidence>
<dbReference type="GO" id="GO:0007018">
    <property type="term" value="P:microtubule-based movement"/>
    <property type="evidence" value="ECO:0007669"/>
    <property type="project" value="InterPro"/>
</dbReference>
<feature type="coiled-coil region" evidence="8">
    <location>
        <begin position="906"/>
        <end position="1288"/>
    </location>
</feature>
<dbReference type="GO" id="GO:0000278">
    <property type="term" value="P:mitotic cell cycle"/>
    <property type="evidence" value="ECO:0007669"/>
    <property type="project" value="TreeGrafter"/>
</dbReference>
<dbReference type="PANTHER" id="PTHR47968:SF75">
    <property type="entry name" value="CENTROMERE-ASSOCIATED PROTEIN E"/>
    <property type="match status" value="1"/>
</dbReference>
<feature type="coiled-coil region" evidence="8">
    <location>
        <begin position="2590"/>
        <end position="2753"/>
    </location>
</feature>
<proteinExistence type="inferred from homology"/>
<evidence type="ECO:0000256" key="4">
    <source>
        <dbReference type="ARBA" id="ARBA00023054"/>
    </source>
</evidence>
<dbReference type="InterPro" id="IPR027417">
    <property type="entry name" value="P-loop_NTPase"/>
</dbReference>
<feature type="coiled-coil region" evidence="8">
    <location>
        <begin position="1983"/>
        <end position="2132"/>
    </location>
</feature>
<feature type="coiled-coil region" evidence="8">
    <location>
        <begin position="1808"/>
        <end position="1880"/>
    </location>
</feature>
<evidence type="ECO:0000256" key="2">
    <source>
        <dbReference type="ARBA" id="ARBA00022741"/>
    </source>
</evidence>
<dbReference type="InterPro" id="IPR036961">
    <property type="entry name" value="Kinesin_motor_dom_sf"/>
</dbReference>
<evidence type="ECO:0000313" key="12">
    <source>
        <dbReference type="RefSeq" id="XP_033177616.1"/>
    </source>
</evidence>
<dbReference type="PANTHER" id="PTHR47968">
    <property type="entry name" value="CENTROMERE PROTEIN E"/>
    <property type="match status" value="1"/>
</dbReference>
<feature type="coiled-coil region" evidence="8">
    <location>
        <begin position="342"/>
        <end position="395"/>
    </location>
</feature>
<dbReference type="SUPFAM" id="SSF52540">
    <property type="entry name" value="P-loop containing nucleoside triphosphate hydrolases"/>
    <property type="match status" value="1"/>
</dbReference>
<dbReference type="Proteomes" id="UP000515180">
    <property type="component" value="Unplaced"/>
</dbReference>
<feature type="coiled-coil region" evidence="8">
    <location>
        <begin position="1510"/>
        <end position="1551"/>
    </location>
</feature>
<evidence type="ECO:0000256" key="6">
    <source>
        <dbReference type="ARBA" id="ARBA00023212"/>
    </source>
</evidence>
<dbReference type="GO" id="GO:0005874">
    <property type="term" value="C:microtubule"/>
    <property type="evidence" value="ECO:0007669"/>
    <property type="project" value="TreeGrafter"/>
</dbReference>
<protein>
    <submittedName>
        <fullName evidence="12">Kinesin-related protein 4-like</fullName>
    </submittedName>
</protein>
<feature type="coiled-coil region" evidence="8">
    <location>
        <begin position="2787"/>
        <end position="3147"/>
    </location>
</feature>
<keyword evidence="11" id="KW-1185">Reference proteome</keyword>
<feature type="coiled-coil region" evidence="8">
    <location>
        <begin position="830"/>
        <end position="871"/>
    </location>
</feature>
<keyword evidence="6" id="KW-0206">Cytoskeleton</keyword>
<accession>A0A6P8LWB8</accession>
<dbReference type="PRINTS" id="PR00380">
    <property type="entry name" value="KINESINHEAVY"/>
</dbReference>
<keyword evidence="3 7" id="KW-0067">ATP-binding</keyword>
<dbReference type="PROSITE" id="PS00411">
    <property type="entry name" value="KINESIN_MOTOR_1"/>
    <property type="match status" value="1"/>
</dbReference>
<dbReference type="CDD" id="cd01374">
    <property type="entry name" value="KISc_CENP_E"/>
    <property type="match status" value="1"/>
</dbReference>
<dbReference type="GO" id="GO:0005524">
    <property type="term" value="F:ATP binding"/>
    <property type="evidence" value="ECO:0007669"/>
    <property type="project" value="UniProtKB-UniRule"/>
</dbReference>
<evidence type="ECO:0000256" key="9">
    <source>
        <dbReference type="SAM" id="MobiDB-lite"/>
    </source>
</evidence>
<comment type="similarity">
    <text evidence="7">Belongs to the TRAFAC class myosin-kinesin ATPase superfamily. Kinesin family.</text>
</comment>
<name>A0A6P8LWB8_BOMIM</name>
<dbReference type="GO" id="GO:0003777">
    <property type="term" value="F:microtubule motor activity"/>
    <property type="evidence" value="ECO:0007669"/>
    <property type="project" value="InterPro"/>
</dbReference>
<evidence type="ECO:0000256" key="7">
    <source>
        <dbReference type="PROSITE-ProRule" id="PRU00283"/>
    </source>
</evidence>
<dbReference type="OMA" id="HMEEEKT"/>
<feature type="region of interest" description="Disordered" evidence="9">
    <location>
        <begin position="3241"/>
        <end position="3266"/>
    </location>
</feature>
<feature type="coiled-coil region" evidence="8">
    <location>
        <begin position="2478"/>
        <end position="2561"/>
    </location>
</feature>
<evidence type="ECO:0000259" key="10">
    <source>
        <dbReference type="PROSITE" id="PS50067"/>
    </source>
</evidence>
<gene>
    <name evidence="12" type="primary">LOC100743631</name>
</gene>
<feature type="coiled-coil region" evidence="8">
    <location>
        <begin position="1376"/>
        <end position="1483"/>
    </location>
</feature>
<dbReference type="FunFam" id="3.40.850.10:FF:000177">
    <property type="entry name" value="Kinesin-like protein"/>
    <property type="match status" value="1"/>
</dbReference>
<feature type="coiled-coil region" evidence="8">
    <location>
        <begin position="1678"/>
        <end position="1762"/>
    </location>
</feature>